<keyword evidence="8" id="KW-0539">Nucleus</keyword>
<dbReference type="STRING" id="4829.A0A168RJU1"/>
<evidence type="ECO:0000256" key="7">
    <source>
        <dbReference type="ARBA" id="ARBA00023204"/>
    </source>
</evidence>
<dbReference type="AlphaFoldDB" id="A0A168RJU1"/>
<dbReference type="Proteomes" id="UP000078561">
    <property type="component" value="Unassembled WGS sequence"/>
</dbReference>
<dbReference type="GO" id="GO:0006334">
    <property type="term" value="P:nucleosome assembly"/>
    <property type="evidence" value="ECO:0007669"/>
    <property type="project" value="TreeGrafter"/>
</dbReference>
<evidence type="ECO:0000256" key="9">
    <source>
        <dbReference type="PROSITE-ProRule" id="PRU00221"/>
    </source>
</evidence>
<keyword evidence="4" id="KW-0677">Repeat</keyword>
<keyword evidence="12" id="KW-1185">Reference proteome</keyword>
<evidence type="ECO:0000256" key="6">
    <source>
        <dbReference type="ARBA" id="ARBA00022853"/>
    </source>
</evidence>
<sequence length="380" mass="43227">MITKTLEINWHDGQAVYSVDFSSDGERFATAGADASVRLWSIKRQADSTEATSLKQRTSTDLPVSIDFLSELKRHSSPVNVVRFSPKGDYLASAGDDACVILWRLSANKETTFGSEYSEYEKESWTATHMLYGHNKEIYDLDWSPCGQYFITASIDNTARVWSVAERTAIHVFADHTHYVQGVAWDPLGQYVATQSSDRSMAIYKYKKGTNGRLQFSNCSRRHNYLERGTTPHRLFHDENLVSFFRRLSFSPDGAFLITPAGIAKSNNIITNNSNNSNNGPTHSDEEIHHCSYIFPRNTILKHPIAFTGNHSKPSIAVRWCHQIYEHRPTKHIRPLFNLPYRLLYAVATQDSVYIYDTQQDQPICAISGMHYAPITDLTW</sequence>
<dbReference type="SMART" id="SM00320">
    <property type="entry name" value="WD40"/>
    <property type="match status" value="4"/>
</dbReference>
<evidence type="ECO:0000256" key="2">
    <source>
        <dbReference type="ARBA" id="ARBA00007306"/>
    </source>
</evidence>
<dbReference type="SUPFAM" id="SSF50978">
    <property type="entry name" value="WD40 repeat-like"/>
    <property type="match status" value="1"/>
</dbReference>
<dbReference type="GO" id="GO:0005634">
    <property type="term" value="C:nucleus"/>
    <property type="evidence" value="ECO:0007669"/>
    <property type="project" value="UniProtKB-SubCell"/>
</dbReference>
<keyword evidence="6" id="KW-0156">Chromatin regulator</keyword>
<proteinExistence type="inferred from homology"/>
<dbReference type="InterPro" id="IPR045145">
    <property type="entry name" value="PTHR15271"/>
</dbReference>
<organism evidence="11">
    <name type="scientific">Absidia glauca</name>
    <name type="common">Pin mould</name>
    <dbReference type="NCBI Taxonomy" id="4829"/>
    <lineage>
        <taxon>Eukaryota</taxon>
        <taxon>Fungi</taxon>
        <taxon>Fungi incertae sedis</taxon>
        <taxon>Mucoromycota</taxon>
        <taxon>Mucoromycotina</taxon>
        <taxon>Mucoromycetes</taxon>
        <taxon>Mucorales</taxon>
        <taxon>Cunninghamellaceae</taxon>
        <taxon>Absidia</taxon>
    </lineage>
</organism>
<dbReference type="InterPro" id="IPR055410">
    <property type="entry name" value="Beta-prop_CAF1B_HIR1"/>
</dbReference>
<comment type="subcellular location">
    <subcellularLocation>
        <location evidence="1">Nucleus</location>
    </subcellularLocation>
</comment>
<dbReference type="InterPro" id="IPR036322">
    <property type="entry name" value="WD40_repeat_dom_sf"/>
</dbReference>
<name>A0A168RJU1_ABSGL</name>
<dbReference type="PROSITE" id="PS50294">
    <property type="entry name" value="WD_REPEATS_REGION"/>
    <property type="match status" value="3"/>
</dbReference>
<dbReference type="GO" id="GO:0006281">
    <property type="term" value="P:DNA repair"/>
    <property type="evidence" value="ECO:0007669"/>
    <property type="project" value="UniProtKB-KW"/>
</dbReference>
<evidence type="ECO:0000313" key="12">
    <source>
        <dbReference type="Proteomes" id="UP000078561"/>
    </source>
</evidence>
<dbReference type="InParanoid" id="A0A168RJU1"/>
<gene>
    <name evidence="11" type="primary">ABSGL_12670.1 scaffold 13111</name>
</gene>
<dbReference type="InterPro" id="IPR015943">
    <property type="entry name" value="WD40/YVTN_repeat-like_dom_sf"/>
</dbReference>
<dbReference type="GO" id="GO:0033186">
    <property type="term" value="C:CAF-1 complex"/>
    <property type="evidence" value="ECO:0007669"/>
    <property type="project" value="TreeGrafter"/>
</dbReference>
<evidence type="ECO:0000259" key="10">
    <source>
        <dbReference type="Pfam" id="PF24105"/>
    </source>
</evidence>
<dbReference type="OMA" id="QIYWHES"/>
<dbReference type="Pfam" id="PF24105">
    <property type="entry name" value="Beta-prop_CAF1B_HIR1"/>
    <property type="match status" value="1"/>
</dbReference>
<feature type="repeat" description="WD" evidence="9">
    <location>
        <begin position="72"/>
        <end position="113"/>
    </location>
</feature>
<dbReference type="PANTHER" id="PTHR15271">
    <property type="entry name" value="CHROMATIN ASSEMBLY FACTOR 1 SUBUNIT B"/>
    <property type="match status" value="1"/>
</dbReference>
<comment type="similarity">
    <text evidence="2">Belongs to the WD repeat HIR1 family.</text>
</comment>
<dbReference type="OrthoDB" id="71227at2759"/>
<feature type="repeat" description="WD" evidence="9">
    <location>
        <begin position="16"/>
        <end position="50"/>
    </location>
</feature>
<dbReference type="FunCoup" id="A0A168RJU1">
    <property type="interactions" value="640"/>
</dbReference>
<dbReference type="Gene3D" id="2.130.10.10">
    <property type="entry name" value="YVTN repeat-like/Quinoprotein amine dehydrogenase"/>
    <property type="match status" value="2"/>
</dbReference>
<dbReference type="PROSITE" id="PS50082">
    <property type="entry name" value="WD_REPEATS_2"/>
    <property type="match status" value="4"/>
</dbReference>
<dbReference type="GO" id="GO:0006335">
    <property type="term" value="P:DNA replication-dependent chromatin assembly"/>
    <property type="evidence" value="ECO:0007669"/>
    <property type="project" value="InterPro"/>
</dbReference>
<feature type="repeat" description="WD" evidence="9">
    <location>
        <begin position="173"/>
        <end position="214"/>
    </location>
</feature>
<evidence type="ECO:0000313" key="11">
    <source>
        <dbReference type="EMBL" id="SAM07042.1"/>
    </source>
</evidence>
<protein>
    <recommendedName>
        <fullName evidence="10">CAF1B/HIR1 beta-propeller domain-containing protein</fullName>
    </recommendedName>
</protein>
<keyword evidence="3 9" id="KW-0853">WD repeat</keyword>
<evidence type="ECO:0000256" key="5">
    <source>
        <dbReference type="ARBA" id="ARBA00022763"/>
    </source>
</evidence>
<keyword evidence="5" id="KW-0227">DNA damage</keyword>
<feature type="domain" description="CAF1B/HIR1 beta-propeller" evidence="10">
    <location>
        <begin position="2"/>
        <end position="380"/>
    </location>
</feature>
<dbReference type="InterPro" id="IPR001680">
    <property type="entry name" value="WD40_rpt"/>
</dbReference>
<feature type="repeat" description="WD" evidence="9">
    <location>
        <begin position="131"/>
        <end position="172"/>
    </location>
</feature>
<reference evidence="11" key="1">
    <citation type="submission" date="2016-04" db="EMBL/GenBank/DDBJ databases">
        <authorList>
            <person name="Evans L.H."/>
            <person name="Alamgir A."/>
            <person name="Owens N."/>
            <person name="Weber N.D."/>
            <person name="Virtaneva K."/>
            <person name="Barbian K."/>
            <person name="Babar A."/>
            <person name="Rosenke K."/>
        </authorList>
    </citation>
    <scope>NUCLEOTIDE SEQUENCE [LARGE SCALE GENOMIC DNA]</scope>
    <source>
        <strain evidence="11">CBS 101.48</strain>
    </source>
</reference>
<evidence type="ECO:0000256" key="1">
    <source>
        <dbReference type="ARBA" id="ARBA00004123"/>
    </source>
</evidence>
<evidence type="ECO:0000256" key="4">
    <source>
        <dbReference type="ARBA" id="ARBA00022737"/>
    </source>
</evidence>
<keyword evidence="7" id="KW-0234">DNA repair</keyword>
<evidence type="ECO:0000256" key="8">
    <source>
        <dbReference type="ARBA" id="ARBA00023242"/>
    </source>
</evidence>
<dbReference type="EMBL" id="LT554667">
    <property type="protein sequence ID" value="SAM07042.1"/>
    <property type="molecule type" value="Genomic_DNA"/>
</dbReference>
<dbReference type="PANTHER" id="PTHR15271:SF4">
    <property type="entry name" value="CHROMATIN ASSEMBLY FACTOR 1 SUBUNIT B"/>
    <property type="match status" value="1"/>
</dbReference>
<evidence type="ECO:0000256" key="3">
    <source>
        <dbReference type="ARBA" id="ARBA00022574"/>
    </source>
</evidence>
<accession>A0A168RJU1</accession>